<reference evidence="1 2" key="1">
    <citation type="journal article" date="2018" name="Sci. Rep.">
        <title>Genomic signatures of local adaptation to the degree of environmental predictability in rotifers.</title>
        <authorList>
            <person name="Franch-Gras L."/>
            <person name="Hahn C."/>
            <person name="Garcia-Roger E.M."/>
            <person name="Carmona M.J."/>
            <person name="Serra M."/>
            <person name="Gomez A."/>
        </authorList>
    </citation>
    <scope>NUCLEOTIDE SEQUENCE [LARGE SCALE GENOMIC DNA]</scope>
    <source>
        <strain evidence="1">HYR1</strain>
    </source>
</reference>
<name>A0A3M7RRT6_BRAPC</name>
<dbReference type="Proteomes" id="UP000276133">
    <property type="component" value="Unassembled WGS sequence"/>
</dbReference>
<keyword evidence="2" id="KW-1185">Reference proteome</keyword>
<evidence type="ECO:0000313" key="1">
    <source>
        <dbReference type="EMBL" id="RNA26120.1"/>
    </source>
</evidence>
<evidence type="ECO:0000313" key="2">
    <source>
        <dbReference type="Proteomes" id="UP000276133"/>
    </source>
</evidence>
<protein>
    <submittedName>
        <fullName evidence="1">Uncharacterized protein</fullName>
    </submittedName>
</protein>
<dbReference type="AlphaFoldDB" id="A0A3M7RRT6"/>
<organism evidence="1 2">
    <name type="scientific">Brachionus plicatilis</name>
    <name type="common">Marine rotifer</name>
    <name type="synonym">Brachionus muelleri</name>
    <dbReference type="NCBI Taxonomy" id="10195"/>
    <lineage>
        <taxon>Eukaryota</taxon>
        <taxon>Metazoa</taxon>
        <taxon>Spiralia</taxon>
        <taxon>Gnathifera</taxon>
        <taxon>Rotifera</taxon>
        <taxon>Eurotatoria</taxon>
        <taxon>Monogononta</taxon>
        <taxon>Pseudotrocha</taxon>
        <taxon>Ploima</taxon>
        <taxon>Brachionidae</taxon>
        <taxon>Brachionus</taxon>
    </lineage>
</organism>
<accession>A0A3M7RRT6</accession>
<sequence>MKKTITSRIYLQAIRTKFHQISKRITAKATSLDSRLTCRETGSFREFSNERLAICRMLNETSSVQQHLSLRMCKQRVYLLANPSLTRHFCK</sequence>
<dbReference type="EMBL" id="REGN01002801">
    <property type="protein sequence ID" value="RNA26120.1"/>
    <property type="molecule type" value="Genomic_DNA"/>
</dbReference>
<proteinExistence type="predicted"/>
<comment type="caution">
    <text evidence="1">The sequence shown here is derived from an EMBL/GenBank/DDBJ whole genome shotgun (WGS) entry which is preliminary data.</text>
</comment>
<gene>
    <name evidence="1" type="ORF">BpHYR1_021939</name>
</gene>